<organism evidence="1 2">
    <name type="scientific">Aduncisulcus paluster</name>
    <dbReference type="NCBI Taxonomy" id="2918883"/>
    <lineage>
        <taxon>Eukaryota</taxon>
        <taxon>Metamonada</taxon>
        <taxon>Carpediemonas-like organisms</taxon>
        <taxon>Aduncisulcus</taxon>
    </lineage>
</organism>
<keyword evidence="2" id="KW-1185">Reference proteome</keyword>
<evidence type="ECO:0000313" key="1">
    <source>
        <dbReference type="EMBL" id="GKT30747.1"/>
    </source>
</evidence>
<reference evidence="1" key="1">
    <citation type="submission" date="2022-03" db="EMBL/GenBank/DDBJ databases">
        <title>Draft genome sequence of Aduncisulcus paluster, a free-living microaerophilic Fornicata.</title>
        <authorList>
            <person name="Yuyama I."/>
            <person name="Kume K."/>
            <person name="Tamura T."/>
            <person name="Inagaki Y."/>
            <person name="Hashimoto T."/>
        </authorList>
    </citation>
    <scope>NUCLEOTIDE SEQUENCE</scope>
    <source>
        <strain evidence="1">NY0171</strain>
    </source>
</reference>
<sequence>MSVSSTPQAPVIVVTQENTPTPQLKDTSTVVLHEWASRMDVHMEKVHTAPPLITCVPTETQRKLQEILREYYHQPGFQLDLKDPGHTKMVVTAVLGQRVSVGSDLEAKMMKEAKSFCTGTKMSERVIETYRGHWHSLRMVYDLDHTENDLRQKVLDLFIQGVQNPKMAENLQTAVREAQKELPDDTVLPLGKAIDILNDQKK</sequence>
<protein>
    <submittedName>
        <fullName evidence="1">Uncharacterized protein</fullName>
    </submittedName>
</protein>
<name>A0ABQ5KDX2_9EUKA</name>
<feature type="non-terminal residue" evidence="1">
    <location>
        <position position="202"/>
    </location>
</feature>
<dbReference type="EMBL" id="BQXS01001536">
    <property type="protein sequence ID" value="GKT30747.1"/>
    <property type="molecule type" value="Genomic_DNA"/>
</dbReference>
<dbReference type="Proteomes" id="UP001057375">
    <property type="component" value="Unassembled WGS sequence"/>
</dbReference>
<accession>A0ABQ5KDX2</accession>
<comment type="caution">
    <text evidence="1">The sequence shown here is derived from an EMBL/GenBank/DDBJ whole genome shotgun (WGS) entry which is preliminary data.</text>
</comment>
<proteinExistence type="predicted"/>
<gene>
    <name evidence="1" type="ORF">ADUPG1_001676</name>
</gene>
<evidence type="ECO:0000313" key="2">
    <source>
        <dbReference type="Proteomes" id="UP001057375"/>
    </source>
</evidence>